<evidence type="ECO:0000313" key="7">
    <source>
        <dbReference type="Proteomes" id="UP000234198"/>
    </source>
</evidence>
<dbReference type="AlphaFoldDB" id="A0A2I1I019"/>
<reference evidence="6 7" key="1">
    <citation type="submission" date="2017-12" db="EMBL/GenBank/DDBJ databases">
        <title>Phylogenetic diversity of female urinary microbiome.</title>
        <authorList>
            <person name="Thomas-White K."/>
            <person name="Wolfe A.J."/>
        </authorList>
    </citation>
    <scope>NUCLEOTIDE SEQUENCE [LARGE SCALE GENOMIC DNA]</scope>
    <source>
        <strain evidence="6 7">UMB0018</strain>
    </source>
</reference>
<proteinExistence type="inferred from homology"/>
<gene>
    <name evidence="6" type="ORF">CYJ22_06290</name>
</gene>
<dbReference type="Proteomes" id="UP000234198">
    <property type="component" value="Unassembled WGS sequence"/>
</dbReference>
<dbReference type="InterPro" id="IPR010985">
    <property type="entry name" value="Ribbon_hlx_hlx"/>
</dbReference>
<evidence type="ECO:0000256" key="1">
    <source>
        <dbReference type="ARBA" id="ARBA00004496"/>
    </source>
</evidence>
<dbReference type="SUPFAM" id="SSF47598">
    <property type="entry name" value="Ribbon-helix-helix"/>
    <property type="match status" value="1"/>
</dbReference>
<evidence type="ECO:0000256" key="4">
    <source>
        <dbReference type="ARBA" id="ARBA00022490"/>
    </source>
</evidence>
<dbReference type="RefSeq" id="WP_007587669.1">
    <property type="nucleotide sequence ID" value="NZ_PKKM01000007.1"/>
</dbReference>
<dbReference type="GO" id="GO:0006355">
    <property type="term" value="P:regulation of DNA-templated transcription"/>
    <property type="evidence" value="ECO:0007669"/>
    <property type="project" value="InterPro"/>
</dbReference>
<organism evidence="6 7">
    <name type="scientific">Schaalia odontolytica</name>
    <dbReference type="NCBI Taxonomy" id="1660"/>
    <lineage>
        <taxon>Bacteria</taxon>
        <taxon>Bacillati</taxon>
        <taxon>Actinomycetota</taxon>
        <taxon>Actinomycetes</taxon>
        <taxon>Actinomycetales</taxon>
        <taxon>Actinomycetaceae</taxon>
        <taxon>Schaalia</taxon>
    </lineage>
</organism>
<evidence type="ECO:0000256" key="5">
    <source>
        <dbReference type="ARBA" id="ARBA00023125"/>
    </source>
</evidence>
<evidence type="ECO:0000313" key="6">
    <source>
        <dbReference type="EMBL" id="PKY64413.1"/>
    </source>
</evidence>
<dbReference type="EMBL" id="PKKM01000007">
    <property type="protein sequence ID" value="PKY64413.1"/>
    <property type="molecule type" value="Genomic_DNA"/>
</dbReference>
<comment type="similarity">
    <text evidence="2">Belongs to the TraY family.</text>
</comment>
<name>A0A2I1I019_9ACTO</name>
<comment type="caution">
    <text evidence="6">The sequence shown here is derived from an EMBL/GenBank/DDBJ whole genome shotgun (WGS) entry which is preliminary data.</text>
</comment>
<evidence type="ECO:0000256" key="3">
    <source>
        <dbReference type="ARBA" id="ARBA00020541"/>
    </source>
</evidence>
<dbReference type="GO" id="GO:0005737">
    <property type="term" value="C:cytoplasm"/>
    <property type="evidence" value="ECO:0007669"/>
    <property type="project" value="UniProtKB-SubCell"/>
</dbReference>
<protein>
    <recommendedName>
        <fullName evidence="3">Relaxosome protein TraY</fullName>
    </recommendedName>
</protein>
<dbReference type="Gene3D" id="1.10.1220.10">
    <property type="entry name" value="Met repressor-like"/>
    <property type="match status" value="1"/>
</dbReference>
<dbReference type="Pfam" id="PF05509">
    <property type="entry name" value="TraY"/>
    <property type="match status" value="1"/>
</dbReference>
<dbReference type="InterPro" id="IPR008876">
    <property type="entry name" value="TraY"/>
</dbReference>
<keyword evidence="5" id="KW-0238">DNA-binding</keyword>
<evidence type="ECO:0000256" key="2">
    <source>
        <dbReference type="ARBA" id="ARBA00007183"/>
    </source>
</evidence>
<sequence>MSTARVARSVKLDPEIDARLTALAERTGRTKSFYMNRAIESALEEIELAYSLQAELEDIRSGRATSVSLDEAVKTLGLEG</sequence>
<dbReference type="GO" id="GO:0003677">
    <property type="term" value="F:DNA binding"/>
    <property type="evidence" value="ECO:0007669"/>
    <property type="project" value="UniProtKB-KW"/>
</dbReference>
<comment type="subcellular location">
    <subcellularLocation>
        <location evidence="1">Cytoplasm</location>
    </subcellularLocation>
</comment>
<accession>A0A2I1I019</accession>
<dbReference type="InterPro" id="IPR013321">
    <property type="entry name" value="Arc_rbn_hlx_hlx"/>
</dbReference>
<keyword evidence="4" id="KW-0963">Cytoplasm</keyword>